<name>A0A178LMF0_9PSED</name>
<dbReference type="NCBIfam" id="TIGR00079">
    <property type="entry name" value="pept_deformyl"/>
    <property type="match status" value="1"/>
</dbReference>
<dbReference type="InterPro" id="IPR023635">
    <property type="entry name" value="Peptide_deformylase"/>
</dbReference>
<dbReference type="PANTHER" id="PTHR10458:SF21">
    <property type="entry name" value="PEPTIDE DEFORMYLASE"/>
    <property type="match status" value="1"/>
</dbReference>
<proteinExistence type="inferred from homology"/>
<dbReference type="SUPFAM" id="SSF56420">
    <property type="entry name" value="Peptide deformylase"/>
    <property type="match status" value="1"/>
</dbReference>
<dbReference type="Proteomes" id="UP000078356">
    <property type="component" value="Unassembled WGS sequence"/>
</dbReference>
<dbReference type="HAMAP" id="MF_00163">
    <property type="entry name" value="Pep_deformylase"/>
    <property type="match status" value="1"/>
</dbReference>
<keyword evidence="5 6" id="KW-0408">Iron</keyword>
<dbReference type="CDD" id="cd00487">
    <property type="entry name" value="Pep_deformylase"/>
    <property type="match status" value="1"/>
</dbReference>
<evidence type="ECO:0000256" key="5">
    <source>
        <dbReference type="ARBA" id="ARBA00023004"/>
    </source>
</evidence>
<comment type="cofactor">
    <cofactor evidence="6">
        <name>Fe(2+)</name>
        <dbReference type="ChEBI" id="CHEBI:29033"/>
    </cofactor>
    <text evidence="6">Binds 1 Fe(2+) ion.</text>
</comment>
<keyword evidence="4 6" id="KW-0648">Protein biosynthesis</keyword>
<accession>A0A178LMF0</accession>
<dbReference type="InterPro" id="IPR036821">
    <property type="entry name" value="Peptide_deformylase_sf"/>
</dbReference>
<feature type="active site" evidence="6">
    <location>
        <position position="135"/>
    </location>
</feature>
<gene>
    <name evidence="6" type="primary">def</name>
    <name evidence="7" type="ORF">A4V15_12695</name>
</gene>
<dbReference type="PRINTS" id="PR01576">
    <property type="entry name" value="PDEFORMYLASE"/>
</dbReference>
<comment type="caution">
    <text evidence="7">The sequence shown here is derived from an EMBL/GenBank/DDBJ whole genome shotgun (WGS) entry which is preliminary data.</text>
</comment>
<dbReference type="PANTHER" id="PTHR10458">
    <property type="entry name" value="PEPTIDE DEFORMYLASE"/>
    <property type="match status" value="1"/>
</dbReference>
<feature type="binding site" evidence="6">
    <location>
        <position position="134"/>
    </location>
    <ligand>
        <name>Fe cation</name>
        <dbReference type="ChEBI" id="CHEBI:24875"/>
    </ligand>
</feature>
<evidence type="ECO:0000256" key="6">
    <source>
        <dbReference type="HAMAP-Rule" id="MF_00163"/>
    </source>
</evidence>
<dbReference type="GO" id="GO:0006412">
    <property type="term" value="P:translation"/>
    <property type="evidence" value="ECO:0007669"/>
    <property type="project" value="UniProtKB-UniRule"/>
</dbReference>
<comment type="similarity">
    <text evidence="1 6">Belongs to the polypeptide deformylase family.</text>
</comment>
<dbReference type="RefSeq" id="WP_064307096.1">
    <property type="nucleotide sequence ID" value="NZ_LWCR01000004.1"/>
</dbReference>
<evidence type="ECO:0000256" key="1">
    <source>
        <dbReference type="ARBA" id="ARBA00010759"/>
    </source>
</evidence>
<dbReference type="GO" id="GO:0046872">
    <property type="term" value="F:metal ion binding"/>
    <property type="evidence" value="ECO:0007669"/>
    <property type="project" value="UniProtKB-KW"/>
</dbReference>
<dbReference type="GO" id="GO:0042586">
    <property type="term" value="F:peptide deformylase activity"/>
    <property type="evidence" value="ECO:0007669"/>
    <property type="project" value="UniProtKB-UniRule"/>
</dbReference>
<dbReference type="AlphaFoldDB" id="A0A178LMF0"/>
<dbReference type="EMBL" id="LWCR01000004">
    <property type="protein sequence ID" value="OAN31547.1"/>
    <property type="molecule type" value="Genomic_DNA"/>
</dbReference>
<dbReference type="NCBIfam" id="NF001159">
    <property type="entry name" value="PRK00150.1-3"/>
    <property type="match status" value="1"/>
</dbReference>
<dbReference type="PIRSF" id="PIRSF004749">
    <property type="entry name" value="Pep_def"/>
    <property type="match status" value="1"/>
</dbReference>
<keyword evidence="3 6" id="KW-0378">Hydrolase</keyword>
<keyword evidence="2 6" id="KW-0479">Metal-binding</keyword>
<evidence type="ECO:0000256" key="3">
    <source>
        <dbReference type="ARBA" id="ARBA00022801"/>
    </source>
</evidence>
<dbReference type="EC" id="3.5.1.88" evidence="6"/>
<dbReference type="Gene3D" id="3.90.45.10">
    <property type="entry name" value="Peptide deformylase"/>
    <property type="match status" value="1"/>
</dbReference>
<dbReference type="OrthoDB" id="9804313at2"/>
<dbReference type="FunFam" id="3.90.45.10:FF:000001">
    <property type="entry name" value="Peptide deformylase"/>
    <property type="match status" value="1"/>
</dbReference>
<evidence type="ECO:0000256" key="4">
    <source>
        <dbReference type="ARBA" id="ARBA00022917"/>
    </source>
</evidence>
<evidence type="ECO:0000313" key="7">
    <source>
        <dbReference type="EMBL" id="OAN31547.1"/>
    </source>
</evidence>
<evidence type="ECO:0000313" key="8">
    <source>
        <dbReference type="Proteomes" id="UP000078356"/>
    </source>
</evidence>
<sequence>MAILDILEFPDPRLRTVAKPIDVVDDALRQTIDDMFETMYEAPGIGLAATQVNVHRRLVVIDVSEDKSEPLVFINPEAEPLTQELGEYQEGCLSIPGFYEKVCRPERVRVTALDRDGKPFELECDGLLAVCIQHEIDHLDGKLFVDYLSPLKRDRIKKKLEKQQRHKA</sequence>
<dbReference type="Pfam" id="PF01327">
    <property type="entry name" value="Pep_deformylase"/>
    <property type="match status" value="1"/>
</dbReference>
<feature type="binding site" evidence="6">
    <location>
        <position position="138"/>
    </location>
    <ligand>
        <name>Fe cation</name>
        <dbReference type="ChEBI" id="CHEBI:24875"/>
    </ligand>
</feature>
<comment type="function">
    <text evidence="6">Removes the formyl group from the N-terminal Met of newly synthesized proteins. Requires at least a dipeptide for an efficient rate of reaction. N-terminal L-methionine is a prerequisite for activity but the enzyme has broad specificity at other positions.</text>
</comment>
<reference evidence="7 8" key="1">
    <citation type="submission" date="2016-04" db="EMBL/GenBank/DDBJ databases">
        <title>Draft Genome Sequences of Staphylococcus capitis Strain H36, S. capitis Strain H65, S. cohnii Strain H62, S. hominis Strain H69, Mycobacterium iranicum Strain H39, Plantibacter sp. Strain H53, Pseudomonas oryzihabitans Strain H72, and Microbacterium sp. Strain H83, isolated from residential settings.</title>
        <authorList>
            <person name="Lymperopoulou D."/>
            <person name="Adams R.I."/>
            <person name="Lindow S."/>
            <person name="Coil D.A."/>
            <person name="Jospin G."/>
            <person name="Eisen J.A."/>
        </authorList>
    </citation>
    <scope>NUCLEOTIDE SEQUENCE [LARGE SCALE GENOMIC DNA]</scope>
    <source>
        <strain evidence="7 8">H72</strain>
    </source>
</reference>
<organism evidence="7 8">
    <name type="scientific">Pseudomonas oryzihabitans</name>
    <dbReference type="NCBI Taxonomy" id="47885"/>
    <lineage>
        <taxon>Bacteria</taxon>
        <taxon>Pseudomonadati</taxon>
        <taxon>Pseudomonadota</taxon>
        <taxon>Gammaproteobacteria</taxon>
        <taxon>Pseudomonadales</taxon>
        <taxon>Pseudomonadaceae</taxon>
        <taxon>Pseudomonas</taxon>
    </lineage>
</organism>
<protein>
    <recommendedName>
        <fullName evidence="6">Peptide deformylase</fullName>
        <shortName evidence="6">PDF</shortName>
        <ecNumber evidence="6">3.5.1.88</ecNumber>
    </recommendedName>
    <alternativeName>
        <fullName evidence="6">Polypeptide deformylase</fullName>
    </alternativeName>
</protein>
<evidence type="ECO:0000256" key="2">
    <source>
        <dbReference type="ARBA" id="ARBA00022723"/>
    </source>
</evidence>
<comment type="catalytic activity">
    <reaction evidence="6">
        <text>N-terminal N-formyl-L-methionyl-[peptide] + H2O = N-terminal L-methionyl-[peptide] + formate</text>
        <dbReference type="Rhea" id="RHEA:24420"/>
        <dbReference type="Rhea" id="RHEA-COMP:10639"/>
        <dbReference type="Rhea" id="RHEA-COMP:10640"/>
        <dbReference type="ChEBI" id="CHEBI:15377"/>
        <dbReference type="ChEBI" id="CHEBI:15740"/>
        <dbReference type="ChEBI" id="CHEBI:49298"/>
        <dbReference type="ChEBI" id="CHEBI:64731"/>
        <dbReference type="EC" id="3.5.1.88"/>
    </reaction>
</comment>
<feature type="binding site" evidence="6">
    <location>
        <position position="92"/>
    </location>
    <ligand>
        <name>Fe cation</name>
        <dbReference type="ChEBI" id="CHEBI:24875"/>
    </ligand>
</feature>